<dbReference type="GO" id="GO:0001725">
    <property type="term" value="C:stress fiber"/>
    <property type="evidence" value="ECO:0007669"/>
    <property type="project" value="TreeGrafter"/>
</dbReference>
<evidence type="ECO:0000313" key="3">
    <source>
        <dbReference type="Proteomes" id="UP000194236"/>
    </source>
</evidence>
<evidence type="ECO:0000259" key="1">
    <source>
        <dbReference type="PROSITE" id="PS50011"/>
    </source>
</evidence>
<dbReference type="GO" id="GO:0034446">
    <property type="term" value="P:substrate adhesion-dependent cell spreading"/>
    <property type="evidence" value="ECO:0007669"/>
    <property type="project" value="TreeGrafter"/>
</dbReference>
<proteinExistence type="predicted"/>
<dbReference type="SUPFAM" id="SSF56112">
    <property type="entry name" value="Protein kinase-like (PK-like)"/>
    <property type="match status" value="1"/>
</dbReference>
<dbReference type="Proteomes" id="UP000194236">
    <property type="component" value="Unassembled WGS sequence"/>
</dbReference>
<dbReference type="Gene3D" id="1.10.510.10">
    <property type="entry name" value="Transferase(Phosphotransferase) domain 1"/>
    <property type="match status" value="1"/>
</dbReference>
<organism evidence="2 3">
    <name type="scientific">Euroglyphus maynei</name>
    <name type="common">Mayne's house dust mite</name>
    <dbReference type="NCBI Taxonomy" id="6958"/>
    <lineage>
        <taxon>Eukaryota</taxon>
        <taxon>Metazoa</taxon>
        <taxon>Ecdysozoa</taxon>
        <taxon>Arthropoda</taxon>
        <taxon>Chelicerata</taxon>
        <taxon>Arachnida</taxon>
        <taxon>Acari</taxon>
        <taxon>Acariformes</taxon>
        <taxon>Sarcoptiformes</taxon>
        <taxon>Astigmata</taxon>
        <taxon>Psoroptidia</taxon>
        <taxon>Analgoidea</taxon>
        <taxon>Pyroglyphidae</taxon>
        <taxon>Pyroglyphinae</taxon>
        <taxon>Euroglyphus</taxon>
    </lineage>
</organism>
<dbReference type="InterPro" id="IPR001245">
    <property type="entry name" value="Ser-Thr/Tyr_kinase_cat_dom"/>
</dbReference>
<evidence type="ECO:0000313" key="2">
    <source>
        <dbReference type="EMBL" id="OTF75987.1"/>
    </source>
</evidence>
<dbReference type="OrthoDB" id="6718656at2759"/>
<name>A0A1Y3B706_EURMA</name>
<dbReference type="GO" id="GO:0007229">
    <property type="term" value="P:integrin-mediated signaling pathway"/>
    <property type="evidence" value="ECO:0007669"/>
    <property type="project" value="TreeGrafter"/>
</dbReference>
<dbReference type="InterPro" id="IPR011009">
    <property type="entry name" value="Kinase-like_dom_sf"/>
</dbReference>
<dbReference type="GO" id="GO:0007160">
    <property type="term" value="P:cell-matrix adhesion"/>
    <property type="evidence" value="ECO:0007669"/>
    <property type="project" value="TreeGrafter"/>
</dbReference>
<dbReference type="GO" id="GO:0005524">
    <property type="term" value="F:ATP binding"/>
    <property type="evidence" value="ECO:0007669"/>
    <property type="project" value="InterPro"/>
</dbReference>
<dbReference type="InterPro" id="IPR000719">
    <property type="entry name" value="Prot_kinase_dom"/>
</dbReference>
<keyword evidence="3" id="KW-1185">Reference proteome</keyword>
<dbReference type="InterPro" id="IPR051681">
    <property type="entry name" value="Ser/Thr_Kinases-Pseudokinases"/>
</dbReference>
<dbReference type="Pfam" id="PF07714">
    <property type="entry name" value="PK_Tyr_Ser-Thr"/>
    <property type="match status" value="1"/>
</dbReference>
<dbReference type="GO" id="GO:0004674">
    <property type="term" value="F:protein serine/threonine kinase activity"/>
    <property type="evidence" value="ECO:0007669"/>
    <property type="project" value="TreeGrafter"/>
</dbReference>
<dbReference type="PROSITE" id="PS50011">
    <property type="entry name" value="PROTEIN_KINASE_DOM"/>
    <property type="match status" value="1"/>
</dbReference>
<sequence>MSPEALQKKHSEINIAKSDMWSFAILLWELTTRQVPFAEFPPMEIGMKIALEALRVSIPPGISPQMARLIKICMNEDPGKRPSFDQIIPILEKMRLS</sequence>
<dbReference type="PANTHER" id="PTHR44329">
    <property type="entry name" value="SERINE/THREONINE-PROTEIN KINASE TNNI3K-RELATED"/>
    <property type="match status" value="1"/>
</dbReference>
<gene>
    <name evidence="2" type="ORF">BLA29_013067</name>
</gene>
<dbReference type="AlphaFoldDB" id="A0A1Y3B706"/>
<dbReference type="EMBL" id="MUJZ01039485">
    <property type="protein sequence ID" value="OTF75987.1"/>
    <property type="molecule type" value="Genomic_DNA"/>
</dbReference>
<comment type="caution">
    <text evidence="2">The sequence shown here is derived from an EMBL/GenBank/DDBJ whole genome shotgun (WGS) entry which is preliminary data.</text>
</comment>
<feature type="domain" description="Protein kinase" evidence="1">
    <location>
        <begin position="1"/>
        <end position="91"/>
    </location>
</feature>
<dbReference type="GO" id="GO:0005925">
    <property type="term" value="C:focal adhesion"/>
    <property type="evidence" value="ECO:0007669"/>
    <property type="project" value="TreeGrafter"/>
</dbReference>
<dbReference type="PANTHER" id="PTHR44329:SF57">
    <property type="entry name" value="INTEGRIN-LINKED PROTEIN KINASE"/>
    <property type="match status" value="1"/>
</dbReference>
<protein>
    <recommendedName>
        <fullName evidence="1">Protein kinase domain-containing protein</fullName>
    </recommendedName>
</protein>
<accession>A0A1Y3B706</accession>
<reference evidence="2 3" key="1">
    <citation type="submission" date="2017-03" db="EMBL/GenBank/DDBJ databases">
        <title>Genome Survey of Euroglyphus maynei.</title>
        <authorList>
            <person name="Arlian L.G."/>
            <person name="Morgan M.S."/>
            <person name="Rider S.D."/>
        </authorList>
    </citation>
    <scope>NUCLEOTIDE SEQUENCE [LARGE SCALE GENOMIC DNA]</scope>
    <source>
        <strain evidence="2">Arlian Lab</strain>
        <tissue evidence="2">Whole body</tissue>
    </source>
</reference>